<dbReference type="CDD" id="cd22363">
    <property type="entry name" value="tRNA-intron_lyase_C"/>
    <property type="match status" value="1"/>
</dbReference>
<keyword evidence="4" id="KW-0456">Lyase</keyword>
<accession>A0AAV2STS1</accession>
<keyword evidence="10" id="KW-1185">Reference proteome</keyword>
<dbReference type="SUPFAM" id="SSF53032">
    <property type="entry name" value="tRNA-intron endonuclease catalytic domain-like"/>
    <property type="match status" value="1"/>
</dbReference>
<dbReference type="GO" id="GO:0000379">
    <property type="term" value="P:tRNA-type intron splice site recognition and cleavage"/>
    <property type="evidence" value="ECO:0007669"/>
    <property type="project" value="InterPro"/>
</dbReference>
<dbReference type="InterPro" id="IPR011856">
    <property type="entry name" value="tRNA_endonuc-like_dom_sf"/>
</dbReference>
<dbReference type="PIRSF" id="PIRSF017250">
    <property type="entry name" value="tRNA_splic_SEN34"/>
    <property type="match status" value="1"/>
</dbReference>
<dbReference type="InterPro" id="IPR036167">
    <property type="entry name" value="tRNA_intron_Endo_cat-like_sf"/>
</dbReference>
<comment type="catalytic activity">
    <reaction evidence="5">
        <text>pretRNA = a 3'-half-tRNA molecule with a 5'-OH end + a 5'-half-tRNA molecule with a 2',3'-cyclic phosphate end + an intron with a 2',3'-cyclic phosphate and a 5'-hydroxyl terminus.</text>
        <dbReference type="EC" id="4.6.1.16"/>
    </reaction>
</comment>
<comment type="caution">
    <text evidence="9">The sequence shown here is derived from an EMBL/GenBank/DDBJ whole genome shotgun (WGS) entry which is preliminary data.</text>
</comment>
<dbReference type="GO" id="GO:0003676">
    <property type="term" value="F:nucleic acid binding"/>
    <property type="evidence" value="ECO:0007669"/>
    <property type="project" value="InterPro"/>
</dbReference>
<feature type="non-terminal residue" evidence="9">
    <location>
        <position position="298"/>
    </location>
</feature>
<dbReference type="InterPro" id="IPR016690">
    <property type="entry name" value="TSEN34"/>
</dbReference>
<dbReference type="GO" id="GO:0000213">
    <property type="term" value="F:tRNA-intron lyase activity"/>
    <property type="evidence" value="ECO:0007669"/>
    <property type="project" value="UniProtKB-EC"/>
</dbReference>
<evidence type="ECO:0000313" key="9">
    <source>
        <dbReference type="EMBL" id="CAL4231997.1"/>
    </source>
</evidence>
<dbReference type="EMBL" id="CAXKWB010110163">
    <property type="protein sequence ID" value="CAL4231997.1"/>
    <property type="molecule type" value="Genomic_DNA"/>
</dbReference>
<organism evidence="9 10">
    <name type="scientific">Meganyctiphanes norvegica</name>
    <name type="common">Northern krill</name>
    <name type="synonym">Thysanopoda norvegica</name>
    <dbReference type="NCBI Taxonomy" id="48144"/>
    <lineage>
        <taxon>Eukaryota</taxon>
        <taxon>Metazoa</taxon>
        <taxon>Ecdysozoa</taxon>
        <taxon>Arthropoda</taxon>
        <taxon>Crustacea</taxon>
        <taxon>Multicrustacea</taxon>
        <taxon>Malacostraca</taxon>
        <taxon>Eumalacostraca</taxon>
        <taxon>Eucarida</taxon>
        <taxon>Euphausiacea</taxon>
        <taxon>Euphausiidae</taxon>
        <taxon>Meganyctiphanes</taxon>
    </lineage>
</organism>
<comment type="similarity">
    <text evidence="1">Belongs to the tRNA-intron endonuclease family.</text>
</comment>
<dbReference type="GO" id="GO:0000214">
    <property type="term" value="C:tRNA-intron endonuclease complex"/>
    <property type="evidence" value="ECO:0007669"/>
    <property type="project" value="InterPro"/>
</dbReference>
<feature type="active site" evidence="6">
    <location>
        <position position="271"/>
    </location>
</feature>
<reference evidence="9 10" key="1">
    <citation type="submission" date="2024-05" db="EMBL/GenBank/DDBJ databases">
        <authorList>
            <person name="Wallberg A."/>
        </authorList>
    </citation>
    <scope>NUCLEOTIDE SEQUENCE [LARGE SCALE GENOMIC DNA]</scope>
</reference>
<dbReference type="NCBIfam" id="TIGR00324">
    <property type="entry name" value="endA"/>
    <property type="match status" value="1"/>
</dbReference>
<evidence type="ECO:0000313" key="10">
    <source>
        <dbReference type="Proteomes" id="UP001497623"/>
    </source>
</evidence>
<keyword evidence="3" id="KW-0819">tRNA processing</keyword>
<feature type="active site" evidence="6">
    <location>
        <position position="240"/>
    </location>
</feature>
<dbReference type="InterPro" id="IPR006676">
    <property type="entry name" value="tRNA_splic"/>
</dbReference>
<dbReference type="AlphaFoldDB" id="A0AAV2STS1"/>
<feature type="domain" description="tRNA intron endonuclease catalytic" evidence="7">
    <location>
        <begin position="204"/>
        <end position="286"/>
    </location>
</feature>
<evidence type="ECO:0000256" key="2">
    <source>
        <dbReference type="ARBA" id="ARBA00012573"/>
    </source>
</evidence>
<protein>
    <recommendedName>
        <fullName evidence="2">tRNA-intron lyase</fullName>
        <ecNumber evidence="2">4.6.1.16</ecNumber>
    </recommendedName>
</protein>
<gene>
    <name evidence="9" type="ORF">MNOR_LOCUS39844</name>
</gene>
<dbReference type="Gene3D" id="3.40.1350.10">
    <property type="match status" value="1"/>
</dbReference>
<dbReference type="InterPro" id="IPR059049">
    <property type="entry name" value="TSEN34_N"/>
</dbReference>
<dbReference type="PANTHER" id="PTHR13070">
    <property type="entry name" value="TRNA-SPLICING ENDONUCLEASE SUBUNIT SEN34-RELATED"/>
    <property type="match status" value="1"/>
</dbReference>
<evidence type="ECO:0000256" key="6">
    <source>
        <dbReference type="PIRSR" id="PIRSR017250-50"/>
    </source>
</evidence>
<evidence type="ECO:0000256" key="1">
    <source>
        <dbReference type="ARBA" id="ARBA00008078"/>
    </source>
</evidence>
<dbReference type="Proteomes" id="UP001497623">
    <property type="component" value="Unassembled WGS sequence"/>
</dbReference>
<dbReference type="Pfam" id="PF01974">
    <property type="entry name" value="tRNA_int_endo"/>
    <property type="match status" value="1"/>
</dbReference>
<dbReference type="Pfam" id="PF26577">
    <property type="entry name" value="TSEN34_N"/>
    <property type="match status" value="1"/>
</dbReference>
<proteinExistence type="inferred from homology"/>
<dbReference type="EC" id="4.6.1.16" evidence="2"/>
<evidence type="ECO:0000256" key="3">
    <source>
        <dbReference type="ARBA" id="ARBA00022694"/>
    </source>
</evidence>
<evidence type="ECO:0000256" key="4">
    <source>
        <dbReference type="ARBA" id="ARBA00023239"/>
    </source>
</evidence>
<evidence type="ECO:0000259" key="8">
    <source>
        <dbReference type="Pfam" id="PF26577"/>
    </source>
</evidence>
<evidence type="ECO:0000259" key="7">
    <source>
        <dbReference type="Pfam" id="PF01974"/>
    </source>
</evidence>
<feature type="domain" description="TSEN34 N-terminal" evidence="8">
    <location>
        <begin position="19"/>
        <end position="85"/>
    </location>
</feature>
<evidence type="ECO:0000256" key="5">
    <source>
        <dbReference type="ARBA" id="ARBA00034031"/>
    </source>
</evidence>
<feature type="active site" evidence="6">
    <location>
        <position position="232"/>
    </location>
</feature>
<name>A0AAV2STS1_MEGNR</name>
<dbReference type="InterPro" id="IPR006677">
    <property type="entry name" value="tRNA_intron_Endonuc_cat-like"/>
</dbReference>
<sequence>MMEIMEAEANQECDDQVELIITNGQVHIWNVKDAEIIRRKYRIVGTLVGSLPRQANQYTMLGLPLRLLEEEVTLLLQKKYACLVNYEEMSIEPSMRIKEKFKEFRQNNYEEQVASAAYDRRRDIEMYANKILEGRRKKLLKMENSDAAIKNLTREKVIEDECKKLQKLPEQMQVIQSFIEHPFVSSLYPIEIEWRYPSTAHEELRYQVFSDMWHEGYFITTGAKFGGDFLVYAGDPLLFHASFIVKCVPDIKKVDVSDIVTCTRIGTATKKTLVLAELDSEKNVHYKSFQLMGDDGTE</sequence>
<dbReference type="PANTHER" id="PTHR13070:SF0">
    <property type="entry name" value="TRNA-SPLICING ENDONUCLEASE SUBUNIT SEN34"/>
    <property type="match status" value="1"/>
</dbReference>